<feature type="chain" id="PRO_5046935746" evidence="1">
    <location>
        <begin position="24"/>
        <end position="179"/>
    </location>
</feature>
<keyword evidence="3" id="KW-1185">Reference proteome</keyword>
<reference evidence="2 3" key="1">
    <citation type="submission" date="2020-12" db="EMBL/GenBank/DDBJ databases">
        <authorList>
            <person name="Lu T."/>
            <person name="Wang Q."/>
            <person name="Han X."/>
        </authorList>
    </citation>
    <scope>NUCLEOTIDE SEQUENCE [LARGE SCALE GENOMIC DNA]</scope>
    <source>
        <strain evidence="2 3">WQ 585</strain>
    </source>
</reference>
<accession>A0ABS1EAA7</accession>
<dbReference type="EMBL" id="JAENGP010000001">
    <property type="protein sequence ID" value="MBK1779818.1"/>
    <property type="molecule type" value="Genomic_DNA"/>
</dbReference>
<gene>
    <name evidence="2" type="ORF">JHL22_01170</name>
</gene>
<evidence type="ECO:0000313" key="3">
    <source>
        <dbReference type="Proteomes" id="UP000635316"/>
    </source>
</evidence>
<protein>
    <submittedName>
        <fullName evidence="2">Uncharacterized protein</fullName>
    </submittedName>
</protein>
<organism evidence="2 3">
    <name type="scientific">Advenella mandrilli</name>
    <dbReference type="NCBI Taxonomy" id="2800330"/>
    <lineage>
        <taxon>Bacteria</taxon>
        <taxon>Pseudomonadati</taxon>
        <taxon>Pseudomonadota</taxon>
        <taxon>Betaproteobacteria</taxon>
        <taxon>Burkholderiales</taxon>
        <taxon>Alcaligenaceae</taxon>
    </lineage>
</organism>
<name>A0ABS1EAA7_9BURK</name>
<keyword evidence="1" id="KW-0732">Signal</keyword>
<evidence type="ECO:0000313" key="2">
    <source>
        <dbReference type="EMBL" id="MBK1779818.1"/>
    </source>
</evidence>
<dbReference type="RefSeq" id="WP_200232914.1">
    <property type="nucleotide sequence ID" value="NZ_JAENGP010000001.1"/>
</dbReference>
<comment type="caution">
    <text evidence="2">The sequence shown here is derived from an EMBL/GenBank/DDBJ whole genome shotgun (WGS) entry which is preliminary data.</text>
</comment>
<sequence length="179" mass="19782">MNIIKQISAALVLYLGFAYIAQAKPLTAQQVEQFIVSMPELTAIGEKHNKNKHHNIDPSQPLGSSLKQMDRQGPEYADLTQLASRHGFSSVEQWADIGDRTIKAYLIATSGLSRDAVEAGYQQGITNINKDPALNAAQKEAILTRMAKSHQRNMDARQASEQDLPAVRPHMTVLDSLFD</sequence>
<evidence type="ECO:0000256" key="1">
    <source>
        <dbReference type="SAM" id="SignalP"/>
    </source>
</evidence>
<proteinExistence type="predicted"/>
<feature type="signal peptide" evidence="1">
    <location>
        <begin position="1"/>
        <end position="23"/>
    </location>
</feature>
<dbReference type="Proteomes" id="UP000635316">
    <property type="component" value="Unassembled WGS sequence"/>
</dbReference>